<dbReference type="EMBL" id="QFPP01000328">
    <property type="protein sequence ID" value="PZQ68174.1"/>
    <property type="molecule type" value="Genomic_DNA"/>
</dbReference>
<organism evidence="1 2">
    <name type="scientific">Variovorax paradoxus</name>
    <dbReference type="NCBI Taxonomy" id="34073"/>
    <lineage>
        <taxon>Bacteria</taxon>
        <taxon>Pseudomonadati</taxon>
        <taxon>Pseudomonadota</taxon>
        <taxon>Betaproteobacteria</taxon>
        <taxon>Burkholderiales</taxon>
        <taxon>Comamonadaceae</taxon>
        <taxon>Variovorax</taxon>
    </lineage>
</organism>
<proteinExistence type="predicted"/>
<protein>
    <submittedName>
        <fullName evidence="1">Uncharacterized protein</fullName>
    </submittedName>
</protein>
<accession>A0A2W5PTD4</accession>
<reference evidence="1 2" key="1">
    <citation type="submission" date="2017-08" db="EMBL/GenBank/DDBJ databases">
        <title>Infants hospitalized years apart are colonized by the same room-sourced microbial strains.</title>
        <authorList>
            <person name="Brooks B."/>
            <person name="Olm M.R."/>
            <person name="Firek B.A."/>
            <person name="Baker R."/>
            <person name="Thomas B.C."/>
            <person name="Morowitz M.J."/>
            <person name="Banfield J.F."/>
        </authorList>
    </citation>
    <scope>NUCLEOTIDE SEQUENCE [LARGE SCALE GENOMIC DNA]</scope>
    <source>
        <strain evidence="1">S2_005_003_R2_41</strain>
    </source>
</reference>
<gene>
    <name evidence="1" type="ORF">DI563_20730</name>
</gene>
<dbReference type="Proteomes" id="UP000249135">
    <property type="component" value="Unassembled WGS sequence"/>
</dbReference>
<comment type="caution">
    <text evidence="1">The sequence shown here is derived from an EMBL/GenBank/DDBJ whole genome shotgun (WGS) entry which is preliminary data.</text>
</comment>
<evidence type="ECO:0000313" key="1">
    <source>
        <dbReference type="EMBL" id="PZQ68174.1"/>
    </source>
</evidence>
<evidence type="ECO:0000313" key="2">
    <source>
        <dbReference type="Proteomes" id="UP000249135"/>
    </source>
</evidence>
<dbReference type="AlphaFoldDB" id="A0A2W5PTD4"/>
<name>A0A2W5PTD4_VARPD</name>
<sequence length="160" mass="17576">MIYHFSIAAHRPRHVAGVIAELWGGDALLFPPVSEDGWIVLAGDERRSAIEVYPIDTVLREAEGDADAYGESTGHGGYTATHAAIATSLTQEQVMAVAAREGWPAKYRMRGGMFGVVELWIEGRQMMELMTPEMQAEYIASMTTANWRAMLDAFRAPATT</sequence>